<reference evidence="3 4" key="1">
    <citation type="submission" date="2018-05" db="EMBL/GenBank/DDBJ databases">
        <title>Flavobacterium sp. strain IMCC34758, incomplete genome.</title>
        <authorList>
            <person name="Joung Y."/>
        </authorList>
    </citation>
    <scope>NUCLEOTIDE SEQUENCE [LARGE SCALE GENOMIC DNA]</scope>
    <source>
        <strain evidence="3 4">IMCC34758</strain>
    </source>
</reference>
<keyword evidence="1 3" id="KW-0808">Transferase</keyword>
<dbReference type="CDD" id="cd00761">
    <property type="entry name" value="Glyco_tranf_GTA_type"/>
    <property type="match status" value="1"/>
</dbReference>
<dbReference type="InterPro" id="IPR029044">
    <property type="entry name" value="Nucleotide-diphossugar_trans"/>
</dbReference>
<comment type="caution">
    <text evidence="3">The sequence shown here is derived from an EMBL/GenBank/DDBJ whole genome shotgun (WGS) entry which is preliminary data.</text>
</comment>
<dbReference type="OrthoDB" id="6717394at2"/>
<evidence type="ECO:0000313" key="3">
    <source>
        <dbReference type="EMBL" id="PXY44079.1"/>
    </source>
</evidence>
<dbReference type="InterPro" id="IPR027791">
    <property type="entry name" value="Galactosyl_T_C"/>
</dbReference>
<accession>A0A2V4BYK3</accession>
<proteinExistence type="predicted"/>
<gene>
    <name evidence="3" type="ORF">DMB68_16705</name>
</gene>
<dbReference type="Proteomes" id="UP000247681">
    <property type="component" value="Unassembled WGS sequence"/>
</dbReference>
<dbReference type="Pfam" id="PF02709">
    <property type="entry name" value="Glyco_transf_7C"/>
    <property type="match status" value="1"/>
</dbReference>
<evidence type="ECO:0000256" key="1">
    <source>
        <dbReference type="ARBA" id="ARBA00022679"/>
    </source>
</evidence>
<dbReference type="EMBL" id="QJHL01000004">
    <property type="protein sequence ID" value="PXY44079.1"/>
    <property type="molecule type" value="Genomic_DNA"/>
</dbReference>
<evidence type="ECO:0000259" key="2">
    <source>
        <dbReference type="Pfam" id="PF02709"/>
    </source>
</evidence>
<protein>
    <submittedName>
        <fullName evidence="3">Glycosyl transferase</fullName>
    </submittedName>
</protein>
<organism evidence="3 4">
    <name type="scientific">Flavobacterium hydrophilum</name>
    <dbReference type="NCBI Taxonomy" id="2211445"/>
    <lineage>
        <taxon>Bacteria</taxon>
        <taxon>Pseudomonadati</taxon>
        <taxon>Bacteroidota</taxon>
        <taxon>Flavobacteriia</taxon>
        <taxon>Flavobacteriales</taxon>
        <taxon>Flavobacteriaceae</taxon>
        <taxon>Flavobacterium</taxon>
    </lineage>
</organism>
<feature type="domain" description="Galactosyltransferase C-terminal" evidence="2">
    <location>
        <begin position="131"/>
        <end position="196"/>
    </location>
</feature>
<dbReference type="GO" id="GO:0016740">
    <property type="term" value="F:transferase activity"/>
    <property type="evidence" value="ECO:0007669"/>
    <property type="project" value="UniProtKB-KW"/>
</dbReference>
<evidence type="ECO:0000313" key="4">
    <source>
        <dbReference type="Proteomes" id="UP000247681"/>
    </source>
</evidence>
<name>A0A2V4BYK3_9FLAO</name>
<dbReference type="RefSeq" id="WP_110347780.1">
    <property type="nucleotide sequence ID" value="NZ_QJHL01000004.1"/>
</dbReference>
<keyword evidence="4" id="KW-1185">Reference proteome</keyword>
<dbReference type="Gene3D" id="3.90.550.10">
    <property type="entry name" value="Spore Coat Polysaccharide Biosynthesis Protein SpsA, Chain A"/>
    <property type="match status" value="1"/>
</dbReference>
<dbReference type="SUPFAM" id="SSF53448">
    <property type="entry name" value="Nucleotide-diphospho-sugar transferases"/>
    <property type="match status" value="1"/>
</dbReference>
<sequence length="361" mass="43075">MITILYAYRNREISRIKQSLDSLASQKKQNFRVVFVDYGSELSIAHEVLSLTKRYLFIQYYYLNTAHQPWNKSKAFNYVLKNLDSEYCFTADVDMIFHPEFTLVLEEKCNPDKATFFQVGYMSDDENKKESVNYDNYNIKFLSTEEATGMTLFPVQRLKNIQGFDEFFHFWGAEDTEIHNRIRKTGCELVFYDQKVLMLHQWHKNYRNRETLRLNTELQLSGIVEINHRHLKCNAETEIENVNSESWGEIISESDFNALEGFDNELVLINKTEVIEHFLFVELPRFQNSILSVRFVEDNFQNSLKYRFKKRIGKKVPKYYSLKEINDKLLLHIISFYHQFPYTYKVSNDLKSISFKIKKKN</sequence>
<dbReference type="AlphaFoldDB" id="A0A2V4BYK3"/>